<evidence type="ECO:0000256" key="5">
    <source>
        <dbReference type="ARBA" id="ARBA00023136"/>
    </source>
</evidence>
<dbReference type="GO" id="GO:0015920">
    <property type="term" value="P:lipopolysaccharide transport"/>
    <property type="evidence" value="ECO:0007669"/>
    <property type="project" value="TreeGrafter"/>
</dbReference>
<keyword evidence="2" id="KW-1003">Cell membrane</keyword>
<proteinExistence type="predicted"/>
<name>A0A7C3R5U8_9BACT</name>
<keyword evidence="5 6" id="KW-0472">Membrane</keyword>
<feature type="transmembrane region" description="Helical" evidence="6">
    <location>
        <begin position="12"/>
        <end position="30"/>
    </location>
</feature>
<feature type="transmembrane region" description="Helical" evidence="6">
    <location>
        <begin position="60"/>
        <end position="81"/>
    </location>
</feature>
<feature type="transmembrane region" description="Helical" evidence="6">
    <location>
        <begin position="335"/>
        <end position="359"/>
    </location>
</feature>
<evidence type="ECO:0000256" key="6">
    <source>
        <dbReference type="SAM" id="Phobius"/>
    </source>
</evidence>
<sequence>MKILTRYIAAELFKIFLLCFISLEAIYGVIDSVEKIKDFLGHHASIPLIGEYFFYRSIEVSFRVLPMSGLLATLLTLGIFSKNQELTAIRAAGISLVKATKPFLALGILISGMELAMNYQVVPHAYQMTDYIKDIRIDQGRTGKVTFELDNVWFRHGNRDIYGARAIRDGGSVLDQVVLYHLDRTFHLRWQVEASTLVYRSGGWKLQNGKRILFSPDGSLSISFFREMGTDLTRRPVDFTFEKTRMTHLSYPELDRYISLLKKSGLPREKYEVTRDAMVAFPIASFLMVLMAIPFGIREGRQVGIAKGFGISLLLSMAYWTIYSLGLALGKGGVLLPWISAWFANMIVFSVSVSLFLLLNRS</sequence>
<feature type="transmembrane region" description="Helical" evidence="6">
    <location>
        <begin position="102"/>
        <end position="121"/>
    </location>
</feature>
<organism evidence="7">
    <name type="scientific">Leptospirillum ferriphilum</name>
    <dbReference type="NCBI Taxonomy" id="178606"/>
    <lineage>
        <taxon>Bacteria</taxon>
        <taxon>Pseudomonadati</taxon>
        <taxon>Nitrospirota</taxon>
        <taxon>Nitrospiria</taxon>
        <taxon>Nitrospirales</taxon>
        <taxon>Nitrospiraceae</taxon>
        <taxon>Leptospirillum</taxon>
    </lineage>
</organism>
<feature type="transmembrane region" description="Helical" evidence="6">
    <location>
        <begin position="309"/>
        <end position="329"/>
    </location>
</feature>
<dbReference type="EMBL" id="DTMM01000216">
    <property type="protein sequence ID" value="HFT94257.1"/>
    <property type="molecule type" value="Genomic_DNA"/>
</dbReference>
<reference evidence="7" key="1">
    <citation type="journal article" date="2020" name="mSystems">
        <title>Genome- and Community-Level Interaction Insights into Carbon Utilization and Element Cycling Functions of Hydrothermarchaeota in Hydrothermal Sediment.</title>
        <authorList>
            <person name="Zhou Z."/>
            <person name="Liu Y."/>
            <person name="Xu W."/>
            <person name="Pan J."/>
            <person name="Luo Z.H."/>
            <person name="Li M."/>
        </authorList>
    </citation>
    <scope>NUCLEOTIDE SEQUENCE [LARGE SCALE GENOMIC DNA]</scope>
    <source>
        <strain evidence="7">SpSt-902</strain>
    </source>
</reference>
<keyword evidence="4 6" id="KW-1133">Transmembrane helix</keyword>
<evidence type="ECO:0000256" key="3">
    <source>
        <dbReference type="ARBA" id="ARBA00022692"/>
    </source>
</evidence>
<comment type="subcellular location">
    <subcellularLocation>
        <location evidence="1">Cell membrane</location>
        <topology evidence="1">Multi-pass membrane protein</topology>
    </subcellularLocation>
</comment>
<dbReference type="AlphaFoldDB" id="A0A7C3R5U8"/>
<evidence type="ECO:0000256" key="1">
    <source>
        <dbReference type="ARBA" id="ARBA00004651"/>
    </source>
</evidence>
<dbReference type="GO" id="GO:0043190">
    <property type="term" value="C:ATP-binding cassette (ABC) transporter complex"/>
    <property type="evidence" value="ECO:0007669"/>
    <property type="project" value="TreeGrafter"/>
</dbReference>
<protein>
    <submittedName>
        <fullName evidence="7">YjgP/YjgQ family permease</fullName>
    </submittedName>
</protein>
<evidence type="ECO:0000313" key="7">
    <source>
        <dbReference type="EMBL" id="HFT94257.1"/>
    </source>
</evidence>
<accession>A0A7C3R5U8</accession>
<keyword evidence="3 6" id="KW-0812">Transmembrane</keyword>
<evidence type="ECO:0000256" key="2">
    <source>
        <dbReference type="ARBA" id="ARBA00022475"/>
    </source>
</evidence>
<dbReference type="PANTHER" id="PTHR33529:SF2">
    <property type="entry name" value="LIPOPOLYSACCHARIDE EXPORT SYSTEM PERMEASE PROTEIN LPTG"/>
    <property type="match status" value="1"/>
</dbReference>
<feature type="transmembrane region" description="Helical" evidence="6">
    <location>
        <begin position="277"/>
        <end position="297"/>
    </location>
</feature>
<comment type="caution">
    <text evidence="7">The sequence shown here is derived from an EMBL/GenBank/DDBJ whole genome shotgun (WGS) entry which is preliminary data.</text>
</comment>
<dbReference type="InterPro" id="IPR005495">
    <property type="entry name" value="LptG/LptF_permease"/>
</dbReference>
<evidence type="ECO:0000256" key="4">
    <source>
        <dbReference type="ARBA" id="ARBA00022989"/>
    </source>
</evidence>
<dbReference type="Pfam" id="PF03739">
    <property type="entry name" value="LptF_LptG"/>
    <property type="match status" value="1"/>
</dbReference>
<gene>
    <name evidence="7" type="ORF">ENX03_10095</name>
</gene>
<dbReference type="PANTHER" id="PTHR33529">
    <property type="entry name" value="SLR0882 PROTEIN-RELATED"/>
    <property type="match status" value="1"/>
</dbReference>